<dbReference type="RefSeq" id="XP_001888604.1">
    <property type="nucleotide sequence ID" value="XM_001888569.1"/>
</dbReference>
<accession>B0DXC1</accession>
<dbReference type="EMBL" id="DS547146">
    <property type="protein sequence ID" value="EDR00812.1"/>
    <property type="molecule type" value="Genomic_DNA"/>
</dbReference>
<dbReference type="HOGENOM" id="CLU_1402670_0_0_1"/>
<keyword evidence="2" id="KW-1185">Reference proteome</keyword>
<dbReference type="InParanoid" id="B0DXC1"/>
<organism evidence="2">
    <name type="scientific">Laccaria bicolor (strain S238N-H82 / ATCC MYA-4686)</name>
    <name type="common">Bicoloured deceiver</name>
    <name type="synonym">Laccaria laccata var. bicolor</name>
    <dbReference type="NCBI Taxonomy" id="486041"/>
    <lineage>
        <taxon>Eukaryota</taxon>
        <taxon>Fungi</taxon>
        <taxon>Dikarya</taxon>
        <taxon>Basidiomycota</taxon>
        <taxon>Agaricomycotina</taxon>
        <taxon>Agaricomycetes</taxon>
        <taxon>Agaricomycetidae</taxon>
        <taxon>Agaricales</taxon>
        <taxon>Agaricineae</taxon>
        <taxon>Hydnangiaceae</taxon>
        <taxon>Laccaria</taxon>
    </lineage>
</organism>
<name>B0DXC1_LACBS</name>
<dbReference type="AlphaFoldDB" id="B0DXC1"/>
<dbReference type="GeneID" id="6084240"/>
<dbReference type="KEGG" id="lbc:LACBIDRAFT_333868"/>
<evidence type="ECO:0000313" key="1">
    <source>
        <dbReference type="EMBL" id="EDR00812.1"/>
    </source>
</evidence>
<sequence>MVVVIRVQRSLGAGHQRRWWLVVAGGSYAVELHKGEDKAEEGAGWGDSESVKFKEKFLSSKLSKFGCSTCRVIGTHTDLWSQKYCDARGTIYPEIKIMVVWCQIHHSGHTPPRDHDVPHICDFPDSSTLHQGQRNPRRGVTINICIFRIKFLIQDQVKVCNGIGTINSSQSYGFSGQQLSDRLSPQFRLFRSYS</sequence>
<gene>
    <name evidence="1" type="ORF">LACBIDRAFT_333868</name>
</gene>
<evidence type="ECO:0000313" key="2">
    <source>
        <dbReference type="Proteomes" id="UP000001194"/>
    </source>
</evidence>
<protein>
    <submittedName>
        <fullName evidence="1">Predicted protein</fullName>
    </submittedName>
</protein>
<reference evidence="1 2" key="1">
    <citation type="journal article" date="2008" name="Nature">
        <title>The genome of Laccaria bicolor provides insights into mycorrhizal symbiosis.</title>
        <authorList>
            <person name="Martin F."/>
            <person name="Aerts A."/>
            <person name="Ahren D."/>
            <person name="Brun A."/>
            <person name="Danchin E.G.J."/>
            <person name="Duchaussoy F."/>
            <person name="Gibon J."/>
            <person name="Kohler A."/>
            <person name="Lindquist E."/>
            <person name="Pereda V."/>
            <person name="Salamov A."/>
            <person name="Shapiro H.J."/>
            <person name="Wuyts J."/>
            <person name="Blaudez D."/>
            <person name="Buee M."/>
            <person name="Brokstein P."/>
            <person name="Canbaeck B."/>
            <person name="Cohen D."/>
            <person name="Courty P.E."/>
            <person name="Coutinho P.M."/>
            <person name="Delaruelle C."/>
            <person name="Detter J.C."/>
            <person name="Deveau A."/>
            <person name="DiFazio S."/>
            <person name="Duplessis S."/>
            <person name="Fraissinet-Tachet L."/>
            <person name="Lucic E."/>
            <person name="Frey-Klett P."/>
            <person name="Fourrey C."/>
            <person name="Feussner I."/>
            <person name="Gay G."/>
            <person name="Grimwood J."/>
            <person name="Hoegger P.J."/>
            <person name="Jain P."/>
            <person name="Kilaru S."/>
            <person name="Labbe J."/>
            <person name="Lin Y.C."/>
            <person name="Legue V."/>
            <person name="Le Tacon F."/>
            <person name="Marmeisse R."/>
            <person name="Melayah D."/>
            <person name="Montanini B."/>
            <person name="Muratet M."/>
            <person name="Nehls U."/>
            <person name="Niculita-Hirzel H."/>
            <person name="Oudot-Le Secq M.P."/>
            <person name="Peter M."/>
            <person name="Quesneville H."/>
            <person name="Rajashekar B."/>
            <person name="Reich M."/>
            <person name="Rouhier N."/>
            <person name="Schmutz J."/>
            <person name="Yin T."/>
            <person name="Chalot M."/>
            <person name="Henrissat B."/>
            <person name="Kuees U."/>
            <person name="Lucas S."/>
            <person name="Van de Peer Y."/>
            <person name="Podila G.K."/>
            <person name="Polle A."/>
            <person name="Pukkila P.J."/>
            <person name="Richardson P.M."/>
            <person name="Rouze P."/>
            <person name="Sanders I.R."/>
            <person name="Stajich J.E."/>
            <person name="Tunlid A."/>
            <person name="Tuskan G."/>
            <person name="Grigoriev I.V."/>
        </authorList>
    </citation>
    <scope>NUCLEOTIDE SEQUENCE [LARGE SCALE GENOMIC DNA]</scope>
    <source>
        <strain evidence="2">S238N-H82 / ATCC MYA-4686</strain>
    </source>
</reference>
<dbReference type="Proteomes" id="UP000001194">
    <property type="component" value="Unassembled WGS sequence"/>
</dbReference>
<proteinExistence type="predicted"/>